<feature type="region of interest" description="Disordered" evidence="1">
    <location>
        <begin position="31"/>
        <end position="85"/>
    </location>
</feature>
<organism evidence="2 3">
    <name type="scientific">Candidatus Berkelbacteria bacterium Licking1014_85</name>
    <dbReference type="NCBI Taxonomy" id="2017148"/>
    <lineage>
        <taxon>Bacteria</taxon>
        <taxon>Candidatus Berkelbacteria</taxon>
    </lineage>
</organism>
<name>A0A554LI36_9BACT</name>
<proteinExistence type="predicted"/>
<gene>
    <name evidence="2" type="ORF">CEN91_421</name>
</gene>
<feature type="compositionally biased region" description="Pro residues" evidence="1">
    <location>
        <begin position="37"/>
        <end position="49"/>
    </location>
</feature>
<dbReference type="Proteomes" id="UP000315589">
    <property type="component" value="Unassembled WGS sequence"/>
</dbReference>
<accession>A0A554LI36</accession>
<reference evidence="2 3" key="1">
    <citation type="submission" date="2017-07" db="EMBL/GenBank/DDBJ databases">
        <title>Mechanisms for carbon and nitrogen cycling indicate functional differentiation within the Candidate Phyla Radiation.</title>
        <authorList>
            <person name="Danczak R.E."/>
            <person name="Johnston M.D."/>
            <person name="Kenah C."/>
            <person name="Slattery M."/>
            <person name="Wrighton K.C."/>
            <person name="Wilkins M.J."/>
        </authorList>
    </citation>
    <scope>NUCLEOTIDE SEQUENCE [LARGE SCALE GENOMIC DNA]</scope>
    <source>
        <strain evidence="2">Licking1014_85</strain>
    </source>
</reference>
<dbReference type="AlphaFoldDB" id="A0A554LI36"/>
<evidence type="ECO:0000256" key="1">
    <source>
        <dbReference type="SAM" id="MobiDB-lite"/>
    </source>
</evidence>
<dbReference type="EMBL" id="VMGI01000056">
    <property type="protein sequence ID" value="TSC92523.1"/>
    <property type="molecule type" value="Genomic_DNA"/>
</dbReference>
<comment type="caution">
    <text evidence="2">The sequence shown here is derived from an EMBL/GenBank/DDBJ whole genome shotgun (WGS) entry which is preliminary data.</text>
</comment>
<feature type="compositionally biased region" description="Low complexity" evidence="1">
    <location>
        <begin position="69"/>
        <end position="85"/>
    </location>
</feature>
<protein>
    <submittedName>
        <fullName evidence="2">Uncharacterized protein</fullName>
    </submittedName>
</protein>
<evidence type="ECO:0000313" key="2">
    <source>
        <dbReference type="EMBL" id="TSC92523.1"/>
    </source>
</evidence>
<evidence type="ECO:0000313" key="3">
    <source>
        <dbReference type="Proteomes" id="UP000315589"/>
    </source>
</evidence>
<feature type="compositionally biased region" description="Pro residues" evidence="1">
    <location>
        <begin position="58"/>
        <end position="68"/>
    </location>
</feature>
<sequence>MDILNRDELKKVIVEAINETIGAKLDQLIRVPKPEGNIPPPRFAPPTPQAIPSHPLSPGAPPSNPAPAQPLQQPATPQAVQDMEI</sequence>